<dbReference type="RefSeq" id="WP_387722569.1">
    <property type="nucleotide sequence ID" value="NZ_JBIAPI010000008.1"/>
</dbReference>
<evidence type="ECO:0000256" key="4">
    <source>
        <dbReference type="ARBA" id="ARBA00024293"/>
    </source>
</evidence>
<evidence type="ECO:0000256" key="1">
    <source>
        <dbReference type="ARBA" id="ARBA00007169"/>
    </source>
</evidence>
<evidence type="ECO:0000256" key="3">
    <source>
        <dbReference type="ARBA" id="ARBA00022801"/>
    </source>
</evidence>
<dbReference type="Proteomes" id="UP001601948">
    <property type="component" value="Unassembled WGS sequence"/>
</dbReference>
<dbReference type="InterPro" id="IPR001031">
    <property type="entry name" value="Thioesterase"/>
</dbReference>
<comment type="caution">
    <text evidence="6">The sequence shown here is derived from an EMBL/GenBank/DDBJ whole genome shotgun (WGS) entry which is preliminary data.</text>
</comment>
<proteinExistence type="inferred from homology"/>
<reference evidence="6 7" key="1">
    <citation type="submission" date="2024-10" db="EMBL/GenBank/DDBJ databases">
        <title>The Natural Products Discovery Center: Release of the First 8490 Sequenced Strains for Exploring Actinobacteria Biosynthetic Diversity.</title>
        <authorList>
            <person name="Kalkreuter E."/>
            <person name="Kautsar S.A."/>
            <person name="Yang D."/>
            <person name="Bader C.D."/>
            <person name="Teijaro C.N."/>
            <person name="Fluegel L."/>
            <person name="Davis C.M."/>
            <person name="Simpson J.R."/>
            <person name="Lauterbach L."/>
            <person name="Steele A.D."/>
            <person name="Gui C."/>
            <person name="Meng S."/>
            <person name="Li G."/>
            <person name="Viehrig K."/>
            <person name="Ye F."/>
            <person name="Su P."/>
            <person name="Kiefer A.F."/>
            <person name="Nichols A."/>
            <person name="Cepeda A.J."/>
            <person name="Yan W."/>
            <person name="Fan B."/>
            <person name="Jiang Y."/>
            <person name="Adhikari A."/>
            <person name="Zheng C.-J."/>
            <person name="Schuster L."/>
            <person name="Cowan T.M."/>
            <person name="Smanski M.J."/>
            <person name="Chevrette M.G."/>
            <person name="De Carvalho L.P.S."/>
            <person name="Shen B."/>
        </authorList>
    </citation>
    <scope>NUCLEOTIDE SEQUENCE [LARGE SCALE GENOMIC DNA]</scope>
    <source>
        <strain evidence="6 7">NPDC003040</strain>
    </source>
</reference>
<gene>
    <name evidence="6" type="ORF">ACFYV7_29350</name>
</gene>
<name>A0ABW6R097_9NOCA</name>
<dbReference type="SMART" id="SM00824">
    <property type="entry name" value="PKS_TE"/>
    <property type="match status" value="1"/>
</dbReference>
<dbReference type="InterPro" id="IPR012223">
    <property type="entry name" value="TEII"/>
</dbReference>
<dbReference type="PANTHER" id="PTHR11487:SF0">
    <property type="entry name" value="S-ACYL FATTY ACID SYNTHASE THIOESTERASE, MEDIUM CHAIN"/>
    <property type="match status" value="1"/>
</dbReference>
<dbReference type="InterPro" id="IPR020802">
    <property type="entry name" value="TesA-like"/>
</dbReference>
<sequence>MSEPMVDTDRWIRRFRPTPAPTIRLVCFPHAGGSASFYFPMSAALPETVDVLAVQYPGRQDRRTDPCVEDIGTLAERIYRAVRPWTDVPTAFFGHSMGAILAFEVAHRLERDGGVLDRLFASGRRAPSRHRDERVHLGDDETVVNELRRLDGTDTALLDDEEVRRMILPAIRGDYKAIETYRCPPGRILRSPITALVGDDDEKTTLDEAHDWARHTTAAFDLCVFPGGHFYLIEQREAVLDRIARQLLGPTCAR</sequence>
<dbReference type="Pfam" id="PF00975">
    <property type="entry name" value="Thioesterase"/>
    <property type="match status" value="1"/>
</dbReference>
<accession>A0ABW6R097</accession>
<evidence type="ECO:0000313" key="6">
    <source>
        <dbReference type="EMBL" id="MFF3226934.1"/>
    </source>
</evidence>
<keyword evidence="7" id="KW-1185">Reference proteome</keyword>
<keyword evidence="3" id="KW-0378">Hydrolase</keyword>
<dbReference type="PANTHER" id="PTHR11487">
    <property type="entry name" value="THIOESTERASE"/>
    <property type="match status" value="1"/>
</dbReference>
<evidence type="ECO:0000256" key="2">
    <source>
        <dbReference type="ARBA" id="ARBA00015007"/>
    </source>
</evidence>
<comment type="similarity">
    <text evidence="1">Belongs to the thioesterase family.</text>
</comment>
<dbReference type="EMBL" id="JBIAPI010000008">
    <property type="protein sequence ID" value="MFF3226934.1"/>
    <property type="molecule type" value="Genomic_DNA"/>
</dbReference>
<dbReference type="Gene3D" id="3.40.50.1820">
    <property type="entry name" value="alpha/beta hydrolase"/>
    <property type="match status" value="1"/>
</dbReference>
<dbReference type="SUPFAM" id="SSF53474">
    <property type="entry name" value="alpha/beta-Hydrolases"/>
    <property type="match status" value="1"/>
</dbReference>
<evidence type="ECO:0000259" key="5">
    <source>
        <dbReference type="SMART" id="SM00824"/>
    </source>
</evidence>
<evidence type="ECO:0000313" key="7">
    <source>
        <dbReference type="Proteomes" id="UP001601948"/>
    </source>
</evidence>
<protein>
    <recommendedName>
        <fullName evidence="2">Thioesterase TesA</fullName>
    </recommendedName>
</protein>
<comment type="catalytic activity">
    <reaction evidence="4">
        <text>a fatty acyl-CoA + H2O = a fatty acid + CoA + H(+)</text>
        <dbReference type="Rhea" id="RHEA:16781"/>
        <dbReference type="ChEBI" id="CHEBI:15377"/>
        <dbReference type="ChEBI" id="CHEBI:15378"/>
        <dbReference type="ChEBI" id="CHEBI:28868"/>
        <dbReference type="ChEBI" id="CHEBI:57287"/>
        <dbReference type="ChEBI" id="CHEBI:77636"/>
    </reaction>
</comment>
<organism evidence="6 7">
    <name type="scientific">Nocardia suismassiliense</name>
    <dbReference type="NCBI Taxonomy" id="2077092"/>
    <lineage>
        <taxon>Bacteria</taxon>
        <taxon>Bacillati</taxon>
        <taxon>Actinomycetota</taxon>
        <taxon>Actinomycetes</taxon>
        <taxon>Mycobacteriales</taxon>
        <taxon>Nocardiaceae</taxon>
        <taxon>Nocardia</taxon>
    </lineage>
</organism>
<dbReference type="InterPro" id="IPR029058">
    <property type="entry name" value="AB_hydrolase_fold"/>
</dbReference>
<feature type="domain" description="Thioesterase TesA-like" evidence="5">
    <location>
        <begin position="26"/>
        <end position="247"/>
    </location>
</feature>